<dbReference type="AlphaFoldDB" id="V5B3H8"/>
<evidence type="ECO:0000313" key="5">
    <source>
        <dbReference type="Proteomes" id="UP000017861"/>
    </source>
</evidence>
<dbReference type="EMBL" id="AYLP01000456">
    <property type="protein sequence ID" value="ESS60512.1"/>
    <property type="molecule type" value="Genomic_DNA"/>
</dbReference>
<name>V5B3H8_TRYCR</name>
<feature type="domain" description="Trans-sialidase C-terminal" evidence="3">
    <location>
        <begin position="126"/>
        <end position="333"/>
    </location>
</feature>
<dbReference type="InterPro" id="IPR055239">
    <property type="entry name" value="TS_C"/>
</dbReference>
<dbReference type="Pfam" id="PF11052">
    <property type="entry name" value="Tr-sialidase_C"/>
    <property type="match status" value="1"/>
</dbReference>
<dbReference type="InterPro" id="IPR036278">
    <property type="entry name" value="Sialidase_sf"/>
</dbReference>
<evidence type="ECO:0000256" key="1">
    <source>
        <dbReference type="SAM" id="MobiDB-lite"/>
    </source>
</evidence>
<dbReference type="InterPro" id="IPR008377">
    <property type="entry name" value="Sialidase_trypan"/>
</dbReference>
<dbReference type="GO" id="GO:0004308">
    <property type="term" value="F:exo-alpha-sialidase activity"/>
    <property type="evidence" value="ECO:0007669"/>
    <property type="project" value="InterPro"/>
</dbReference>
<evidence type="ECO:0000259" key="3">
    <source>
        <dbReference type="Pfam" id="PF22925"/>
    </source>
</evidence>
<dbReference type="InterPro" id="IPR013320">
    <property type="entry name" value="ConA-like_dom_sf"/>
</dbReference>
<dbReference type="PRINTS" id="PR01803">
    <property type="entry name" value="TCSIALIDASE"/>
</dbReference>
<dbReference type="VEuPathDB" id="TriTrypDB:TCDM_11960"/>
<dbReference type="OrthoDB" id="10355088at2759"/>
<proteinExistence type="predicted"/>
<evidence type="ECO:0000313" key="4">
    <source>
        <dbReference type="EMBL" id="ESS60512.1"/>
    </source>
</evidence>
<dbReference type="InterPro" id="IPR021287">
    <property type="entry name" value="Trans-sialidase_CS"/>
</dbReference>
<dbReference type="SUPFAM" id="SSF49899">
    <property type="entry name" value="Concanavalin A-like lectins/glucanases"/>
    <property type="match status" value="1"/>
</dbReference>
<dbReference type="Gene3D" id="2.120.10.10">
    <property type="match status" value="1"/>
</dbReference>
<feature type="region of interest" description="Disordered" evidence="1">
    <location>
        <begin position="375"/>
        <end position="408"/>
    </location>
</feature>
<feature type="compositionally biased region" description="Polar residues" evidence="1">
    <location>
        <begin position="379"/>
        <end position="395"/>
    </location>
</feature>
<gene>
    <name evidence="4" type="ORF">TCDM_11960</name>
</gene>
<reference evidence="4 5" key="1">
    <citation type="journal article" date="2014" name="Genome Announc.">
        <title>Trypanosoma cruzi Clone Dm28c Draft Genome Sequence.</title>
        <authorList>
            <person name="Grisard E.C."/>
            <person name="Teixeira S.M."/>
            <person name="de Almeida L.G."/>
            <person name="Stoco P.H."/>
            <person name="Gerber A.L."/>
            <person name="Talavera-Lopez C."/>
            <person name="Lima O.C."/>
            <person name="Andersson B."/>
            <person name="de Vasconcelos A.T."/>
        </authorList>
    </citation>
    <scope>NUCLEOTIDE SEQUENCE [LARGE SCALE GENOMIC DNA]</scope>
    <source>
        <strain evidence="4 5">Dm28c</strain>
    </source>
</reference>
<comment type="caution">
    <text evidence="4">The sequence shown here is derived from an EMBL/GenBank/DDBJ whole genome shotgun (WGS) entry which is preliminary data.</text>
</comment>
<evidence type="ECO:0000259" key="2">
    <source>
        <dbReference type="Pfam" id="PF13859"/>
    </source>
</evidence>
<sequence length="460" mass="48793">MLVTLPVYSKKDEENGKEKGVLHLWLTDNTHIVDIGPVSGKDEDVAASSLLYKSGGNNELIALYEKKGDGEKSLGMVSVRLAEQLKRVMDVLTTWKEVDKRVSQLCPTSGALKSTSPGNACSTVKITAGLVGFLSGNFSDETWRDEYLGVNATVKENGGGATKTSDGVKFTGAWAEWPVGEQGENQLYHFANYNFTLVATVSFEGEPKEGNIPVMGVKMNGGDKKTVLVGLSYNNKEKKWILLCDGGENKEHSSHWEPDTAHQVAIVLQNEKEGSVYVDGILLGNAQLDLKDIKGSKGISHFYIGGDGGSAGTKEDVPVTVENVLLYNRPWTSEEIDALKPNKAPISPPEDLTAAVLVDTSSTVVSGSVVQKTVSVSTPGGSTVNHESSASSGENEGTVGGTDGQKEEVQPQVRVVNATALNSSLVNSSQGNNSDGGIVRGSGLLPSLLLLLGLWVFAAL</sequence>
<protein>
    <submittedName>
        <fullName evidence="4">Trans-sialidase</fullName>
    </submittedName>
</protein>
<dbReference type="InterPro" id="IPR011040">
    <property type="entry name" value="Sialidase"/>
</dbReference>
<dbReference type="Pfam" id="PF13859">
    <property type="entry name" value="BNR_3"/>
    <property type="match status" value="1"/>
</dbReference>
<dbReference type="Proteomes" id="UP000017861">
    <property type="component" value="Unassembled WGS sequence"/>
</dbReference>
<accession>V5B3H8</accession>
<feature type="domain" description="Sialidase" evidence="2">
    <location>
        <begin position="1"/>
        <end position="65"/>
    </location>
</feature>
<organism evidence="4 5">
    <name type="scientific">Trypanosoma cruzi Dm28c</name>
    <dbReference type="NCBI Taxonomy" id="1416333"/>
    <lineage>
        <taxon>Eukaryota</taxon>
        <taxon>Discoba</taxon>
        <taxon>Euglenozoa</taxon>
        <taxon>Kinetoplastea</taxon>
        <taxon>Metakinetoplastina</taxon>
        <taxon>Trypanosomatida</taxon>
        <taxon>Trypanosomatidae</taxon>
        <taxon>Trypanosoma</taxon>
        <taxon>Schizotrypanum</taxon>
    </lineage>
</organism>
<dbReference type="Pfam" id="PF22925">
    <property type="entry name" value="TS_C"/>
    <property type="match status" value="1"/>
</dbReference>
<dbReference type="SUPFAM" id="SSF50939">
    <property type="entry name" value="Sialidases"/>
    <property type="match status" value="1"/>
</dbReference>
<dbReference type="Gene3D" id="2.60.120.200">
    <property type="match status" value="1"/>
</dbReference>